<accession>A0ABY9MSF7</accession>
<evidence type="ECO:0000256" key="1">
    <source>
        <dbReference type="SAM" id="Phobius"/>
    </source>
</evidence>
<organism evidence="2 3">
    <name type="scientific">Thiothrix lacustris</name>
    <dbReference type="NCBI Taxonomy" id="525917"/>
    <lineage>
        <taxon>Bacteria</taxon>
        <taxon>Pseudomonadati</taxon>
        <taxon>Pseudomonadota</taxon>
        <taxon>Gammaproteobacteria</taxon>
        <taxon>Thiotrichales</taxon>
        <taxon>Thiotrichaceae</taxon>
        <taxon>Thiothrix</taxon>
    </lineage>
</organism>
<keyword evidence="1" id="KW-1133">Transmembrane helix</keyword>
<keyword evidence="3" id="KW-1185">Reference proteome</keyword>
<gene>
    <name evidence="2" type="ORF">RCF98_04365</name>
</gene>
<evidence type="ECO:0000313" key="2">
    <source>
        <dbReference type="EMBL" id="WML91583.1"/>
    </source>
</evidence>
<evidence type="ECO:0000313" key="3">
    <source>
        <dbReference type="Proteomes" id="UP001236657"/>
    </source>
</evidence>
<proteinExistence type="predicted"/>
<dbReference type="EMBL" id="CP133218">
    <property type="protein sequence ID" value="WML91583.1"/>
    <property type="molecule type" value="Genomic_DNA"/>
</dbReference>
<sequence length="227" mass="25436">MSKLVIKQDLPVPSFQEKLEGVLRVILPLLLLGIVVITALSLYVARDSTVPEAIVQDSPYNIKVLPLAYRQQYERLDVLRREFDSQDKTVLEGYDKHSSLVAKAEAILLQLSTMDRLLDSLDLSSKNRQELLARHQYQKDYWESKRVFQNLRLSRFNEGKSPLTVVTEPQPTLTNTSEPLPAVVDNHQAMIDAAAKTAPKIELPADFCPLFGPGAAACKPDADDKKP</sequence>
<keyword evidence="1" id="KW-0812">Transmembrane</keyword>
<keyword evidence="1" id="KW-0472">Membrane</keyword>
<reference evidence="2 3" key="1">
    <citation type="submission" date="2023-08" db="EMBL/GenBank/DDBJ databases">
        <title>New molecular markers tilS and rpoB for phylogenetic and monitoring studies of the genus Thiothrix biodiversity.</title>
        <authorList>
            <person name="Ravin N.V."/>
            <person name="Smolyakov D."/>
            <person name="Markov N.D."/>
            <person name="Beletsky A.V."/>
            <person name="Mardanov A.V."/>
            <person name="Rudenko T.S."/>
            <person name="Grabovich M.Y."/>
        </authorList>
    </citation>
    <scope>NUCLEOTIDE SEQUENCE [LARGE SCALE GENOMIC DNA]</scope>
    <source>
        <strain evidence="2 3">MK1</strain>
    </source>
</reference>
<dbReference type="RefSeq" id="WP_308896397.1">
    <property type="nucleotide sequence ID" value="NZ_CP133218.1"/>
</dbReference>
<dbReference type="Proteomes" id="UP001236657">
    <property type="component" value="Chromosome"/>
</dbReference>
<protein>
    <submittedName>
        <fullName evidence="2">Uncharacterized protein</fullName>
    </submittedName>
</protein>
<name>A0ABY9MSF7_9GAMM</name>
<feature type="transmembrane region" description="Helical" evidence="1">
    <location>
        <begin position="21"/>
        <end position="45"/>
    </location>
</feature>